<feature type="coiled-coil region" evidence="1">
    <location>
        <begin position="118"/>
        <end position="163"/>
    </location>
</feature>
<feature type="region of interest" description="Disordered" evidence="2">
    <location>
        <begin position="1"/>
        <end position="29"/>
    </location>
</feature>
<feature type="region of interest" description="Disordered" evidence="2">
    <location>
        <begin position="68"/>
        <end position="89"/>
    </location>
</feature>
<keyword evidence="4" id="KW-1185">Reference proteome</keyword>
<keyword evidence="1" id="KW-0175">Coiled coil</keyword>
<evidence type="ECO:0000313" key="3">
    <source>
        <dbReference type="EMBL" id="GAV58047.1"/>
    </source>
</evidence>
<evidence type="ECO:0000256" key="1">
    <source>
        <dbReference type="SAM" id="Coils"/>
    </source>
</evidence>
<gene>
    <name evidence="3" type="ORF">CFOL_v3_01583</name>
</gene>
<dbReference type="STRING" id="3775.A0A1Q3AQM0"/>
<dbReference type="PANTHER" id="PTHR31071:SF2">
    <property type="entry name" value="ACTIN CYTOSKELETON-REGULATORY COMPLEX PAN-LIKE PROTEIN"/>
    <property type="match status" value="1"/>
</dbReference>
<dbReference type="EMBL" id="BDDD01000052">
    <property type="protein sequence ID" value="GAV58047.1"/>
    <property type="molecule type" value="Genomic_DNA"/>
</dbReference>
<dbReference type="Proteomes" id="UP000187406">
    <property type="component" value="Unassembled WGS sequence"/>
</dbReference>
<dbReference type="InParanoid" id="A0A1Q3AQM0"/>
<name>A0A1Q3AQM0_CEPFO</name>
<evidence type="ECO:0000256" key="2">
    <source>
        <dbReference type="SAM" id="MobiDB-lite"/>
    </source>
</evidence>
<proteinExistence type="predicted"/>
<protein>
    <submittedName>
        <fullName evidence="3">Uncharacterized protein</fullName>
    </submittedName>
</protein>
<feature type="coiled-coil region" evidence="1">
    <location>
        <begin position="196"/>
        <end position="247"/>
    </location>
</feature>
<comment type="caution">
    <text evidence="3">The sequence shown here is derived from an EMBL/GenBank/DDBJ whole genome shotgun (WGS) entry which is preliminary data.</text>
</comment>
<dbReference type="PANTHER" id="PTHR31071">
    <property type="entry name" value="GB|AAF24581.1"/>
    <property type="match status" value="1"/>
</dbReference>
<dbReference type="InterPro" id="IPR043424">
    <property type="entry name" value="BLT-like"/>
</dbReference>
<dbReference type="AlphaFoldDB" id="A0A1Q3AQM0"/>
<evidence type="ECO:0000313" key="4">
    <source>
        <dbReference type="Proteomes" id="UP000187406"/>
    </source>
</evidence>
<reference evidence="4" key="1">
    <citation type="submission" date="2016-04" db="EMBL/GenBank/DDBJ databases">
        <title>Cephalotus genome sequencing.</title>
        <authorList>
            <person name="Fukushima K."/>
            <person name="Hasebe M."/>
            <person name="Fang X."/>
        </authorList>
    </citation>
    <scope>NUCLEOTIDE SEQUENCE [LARGE SCALE GENOMIC DNA]</scope>
    <source>
        <strain evidence="4">cv. St1</strain>
    </source>
</reference>
<feature type="compositionally biased region" description="Basic residues" evidence="2">
    <location>
        <begin position="9"/>
        <end position="25"/>
    </location>
</feature>
<accession>A0A1Q3AQM0</accession>
<organism evidence="3 4">
    <name type="scientific">Cephalotus follicularis</name>
    <name type="common">Albany pitcher plant</name>
    <dbReference type="NCBI Taxonomy" id="3775"/>
    <lineage>
        <taxon>Eukaryota</taxon>
        <taxon>Viridiplantae</taxon>
        <taxon>Streptophyta</taxon>
        <taxon>Embryophyta</taxon>
        <taxon>Tracheophyta</taxon>
        <taxon>Spermatophyta</taxon>
        <taxon>Magnoliopsida</taxon>
        <taxon>eudicotyledons</taxon>
        <taxon>Gunneridae</taxon>
        <taxon>Pentapetalae</taxon>
        <taxon>rosids</taxon>
        <taxon>fabids</taxon>
        <taxon>Oxalidales</taxon>
        <taxon>Cephalotaceae</taxon>
        <taxon>Cephalotus</taxon>
    </lineage>
</organism>
<dbReference type="OrthoDB" id="1927957at2759"/>
<sequence>MNLSSGVHDHRRRKFRSSRRSRHKAPLTPHLHWNANTAAVGDVSARKLAACLWQLHLAPDGGSKCESFQGKSSLLQPKSGKEGPTKWDTKGLKTSEDNYCFYNHMKLLGDQVVTFSVVSALQAELVRAQLHIHELLDKRSSYKENVEDLFRKVREERSEWQTREQKILSVVDELKDELSREKKTCQRMEFCNSELVKELADAKLHAQKIMQDYEEQKQARELMGEVCNELAKKIGEDKAEFEALKRESIEIHEKMEEERKMLQVAEIWREERVQMKLLDAKLALEDRYYQMNKLINDLEFFLSTRSATLDGMERRKAELIRQAAKSLDIHVIRDFAYEPPKSGDLFSNFEELQQGEADEREIAPCVICSPGHSFKFHAVSPEAKDFTYNAALKHLNGFINCSSDIEEDAQGSETMIHAEDQVSSCFLEGSKHSGNRVSKGENAFRSGEDWNKNAGQDSLKSQIGGDCSVLAEQPNQQVSPVSKICRSSTGTGDFYKTMSDEADQRFLNGTVCSLCSPSRKSCEGLIKHQNFIRQLSLPDSTNPHITRGMNMCIEYPRGIQKNTLKAKLVEARMEGQKAKLRNIIKHKG</sequence>
<feature type="compositionally biased region" description="Basic and acidic residues" evidence="2">
    <location>
        <begin position="79"/>
        <end position="89"/>
    </location>
</feature>